<dbReference type="Gene3D" id="3.90.470.20">
    <property type="entry name" value="4'-phosphopantetheinyl transferase domain"/>
    <property type="match status" value="1"/>
</dbReference>
<evidence type="ECO:0000313" key="15">
    <source>
        <dbReference type="Proteomes" id="UP001611251"/>
    </source>
</evidence>
<dbReference type="InterPro" id="IPR037143">
    <property type="entry name" value="4-PPantetheinyl_Trfase_dom_sf"/>
</dbReference>
<dbReference type="PRINTS" id="PR01399">
    <property type="entry name" value="ENTSNTHTASED"/>
</dbReference>
<dbReference type="PANTHER" id="PTHR38096">
    <property type="entry name" value="ENTEROBACTIN SYNTHASE COMPONENT D"/>
    <property type="match status" value="1"/>
</dbReference>
<dbReference type="Pfam" id="PF01648">
    <property type="entry name" value="ACPS"/>
    <property type="match status" value="1"/>
</dbReference>
<gene>
    <name evidence="14" type="ORF">ABU178_13100</name>
</gene>
<dbReference type="InterPro" id="IPR003542">
    <property type="entry name" value="Enbac_synth_compD-like"/>
</dbReference>
<evidence type="ECO:0000256" key="5">
    <source>
        <dbReference type="ARBA" id="ARBA00019087"/>
    </source>
</evidence>
<dbReference type="RefSeq" id="WP_397215472.1">
    <property type="nucleotide sequence ID" value="NZ_JBGFSN010000004.1"/>
</dbReference>
<comment type="pathway">
    <text evidence="2">Siderophore biosynthesis; enterobactin biosynthesis.</text>
</comment>
<sequence length="249" mass="27667">MFEFDSVPTPATDGFITALEMGVSDPLIGCCRFDLRRFDDALSETLALPFPARLGQAVKKRRAEYLASRLLAREVMQRLGHHQFILNNAPDRSPCWPDGIAASLSHSDGIAVLAATPQPLCLGIDVERIMKAETAGETADILMTRAEKQRLLALPLCFADAATLLFSLKESLYKALWPVLHQPMDFQQAALVEVDLLSQRAWLSLTHRFSDAFPVGTLLEARFHYKQDQVLTLVTHQVNGNKKPAQKVT</sequence>
<evidence type="ECO:0000259" key="13">
    <source>
        <dbReference type="Pfam" id="PF17837"/>
    </source>
</evidence>
<comment type="catalytic activity">
    <reaction evidence="10">
        <text>apo-[aryl-carrier protein] + CoA = holo-[aryl-carrier protein] + adenosine 3',5'-bisphosphate + H(+)</text>
        <dbReference type="Rhea" id="RHEA:48404"/>
        <dbReference type="Rhea" id="RHEA-COMP:15903"/>
        <dbReference type="Rhea" id="RHEA-COMP:17557"/>
        <dbReference type="ChEBI" id="CHEBI:15378"/>
        <dbReference type="ChEBI" id="CHEBI:29999"/>
        <dbReference type="ChEBI" id="CHEBI:57287"/>
        <dbReference type="ChEBI" id="CHEBI:58343"/>
        <dbReference type="ChEBI" id="CHEBI:64479"/>
    </reaction>
</comment>
<dbReference type="PANTHER" id="PTHR38096:SF1">
    <property type="entry name" value="ENTEROBACTIN SYNTHASE COMPONENT D"/>
    <property type="match status" value="1"/>
</dbReference>
<proteinExistence type="inferred from homology"/>
<comment type="similarity">
    <text evidence="3">Belongs to the P-Pant transferase superfamily. EntD family.</text>
</comment>
<keyword evidence="7" id="KW-0259">Enterobactin biosynthesis</keyword>
<comment type="catalytic activity">
    <reaction evidence="11">
        <text>apo-[peptidyl-carrier protein] + CoA = holo-[peptidyl-carrier protein] + adenosine 3',5'-bisphosphate + H(+)</text>
        <dbReference type="Rhea" id="RHEA:46228"/>
        <dbReference type="Rhea" id="RHEA-COMP:11479"/>
        <dbReference type="Rhea" id="RHEA-COMP:11480"/>
        <dbReference type="ChEBI" id="CHEBI:15378"/>
        <dbReference type="ChEBI" id="CHEBI:29999"/>
        <dbReference type="ChEBI" id="CHEBI:57287"/>
        <dbReference type="ChEBI" id="CHEBI:58343"/>
        <dbReference type="ChEBI" id="CHEBI:64479"/>
    </reaction>
</comment>
<dbReference type="GO" id="GO:0016740">
    <property type="term" value="F:transferase activity"/>
    <property type="evidence" value="ECO:0007669"/>
    <property type="project" value="UniProtKB-KW"/>
</dbReference>
<evidence type="ECO:0000256" key="9">
    <source>
        <dbReference type="ARBA" id="ARBA00031996"/>
    </source>
</evidence>
<dbReference type="Proteomes" id="UP001611251">
    <property type="component" value="Unassembled WGS sequence"/>
</dbReference>
<protein>
    <recommendedName>
        <fullName evidence="5">Enterobactin synthase component D</fullName>
    </recommendedName>
    <alternativeName>
        <fullName evidence="8">4'-phosphopantetheinyl transferase EntD</fullName>
    </alternativeName>
    <alternativeName>
        <fullName evidence="9">Enterochelin synthase D</fullName>
    </alternativeName>
</protein>
<comment type="subunit">
    <text evidence="4">EntB, EntD, EntE, and EntF form a multienzyme complex called enterobactin synthase.</text>
</comment>
<evidence type="ECO:0000256" key="1">
    <source>
        <dbReference type="ARBA" id="ARBA00003937"/>
    </source>
</evidence>
<evidence type="ECO:0000256" key="8">
    <source>
        <dbReference type="ARBA" id="ARBA00029894"/>
    </source>
</evidence>
<dbReference type="SUPFAM" id="SSF56214">
    <property type="entry name" value="4'-phosphopantetheinyl transferase"/>
    <property type="match status" value="1"/>
</dbReference>
<comment type="caution">
    <text evidence="14">The sequence shown here is derived from an EMBL/GenBank/DDBJ whole genome shotgun (WGS) entry which is preliminary data.</text>
</comment>
<evidence type="ECO:0000256" key="3">
    <source>
        <dbReference type="ARBA" id="ARBA00008342"/>
    </source>
</evidence>
<reference evidence="14 15" key="1">
    <citation type="submission" date="2024-08" db="EMBL/GenBank/DDBJ databases">
        <title>Pantoea ronii - a newly identified human opportunistic pathogen.</title>
        <authorList>
            <person name="Keidar-Friedman D."/>
            <person name="Sorek N."/>
            <person name="Leshin-Carmel D."/>
            <person name="Tsur A."/>
            <person name="Amsalem M."/>
            <person name="Tolkach D."/>
            <person name="Brosh-Nissimov T."/>
        </authorList>
    </citation>
    <scope>NUCLEOTIDE SEQUENCE [LARGE SCALE GENOMIC DNA]</scope>
    <source>
        <strain evidence="14 15">AA23256</strain>
    </source>
</reference>
<feature type="domain" description="4'-phosphopantetheinyl transferase N-terminal" evidence="13">
    <location>
        <begin position="53"/>
        <end position="115"/>
    </location>
</feature>
<name>A0ABW7PXU2_9GAMM</name>
<evidence type="ECO:0000256" key="10">
    <source>
        <dbReference type="ARBA" id="ARBA00049176"/>
    </source>
</evidence>
<evidence type="ECO:0000256" key="6">
    <source>
        <dbReference type="ARBA" id="ARBA00022679"/>
    </source>
</evidence>
<organism evidence="14 15">
    <name type="scientific">Pantoea osteomyelitidis</name>
    <dbReference type="NCBI Taxonomy" id="3230026"/>
    <lineage>
        <taxon>Bacteria</taxon>
        <taxon>Pseudomonadati</taxon>
        <taxon>Pseudomonadota</taxon>
        <taxon>Gammaproteobacteria</taxon>
        <taxon>Enterobacterales</taxon>
        <taxon>Erwiniaceae</taxon>
        <taxon>Pantoea</taxon>
    </lineage>
</organism>
<evidence type="ECO:0000256" key="2">
    <source>
        <dbReference type="ARBA" id="ARBA00004993"/>
    </source>
</evidence>
<evidence type="ECO:0000256" key="11">
    <source>
        <dbReference type="ARBA" id="ARBA00049191"/>
    </source>
</evidence>
<accession>A0ABW7PXU2</accession>
<dbReference type="InterPro" id="IPR041354">
    <property type="entry name" value="4PPT_N"/>
</dbReference>
<keyword evidence="6 14" id="KW-0808">Transferase</keyword>
<evidence type="ECO:0000259" key="12">
    <source>
        <dbReference type="Pfam" id="PF01648"/>
    </source>
</evidence>
<evidence type="ECO:0000256" key="4">
    <source>
        <dbReference type="ARBA" id="ARBA00011503"/>
    </source>
</evidence>
<feature type="domain" description="4'-phosphopantetheinyl transferase" evidence="12">
    <location>
        <begin position="122"/>
        <end position="196"/>
    </location>
</feature>
<comment type="function">
    <text evidence="1">Involved in the biosynthesis of the siderophore enterobactin (enterochelin), which is a macrocyclic trimeric lactone of N-(2,3-dihydroxybenzoyl)-serine. The serine trilactone serves as a scaffolding for the three catechol functionalities that provide hexadentate coordination for the tightly ligated iron(2+) atoms. Plays an essential role in the assembly of the enterobactin by catalyzing the transfer of the 4'-phosphopantetheine (Ppant) moiety from coenzyme A to the apo-domains of both EntB (ArCP domain) and EntF (PCP domain) to yield their holo-forms which make them competent for the activation of 2,3-dihydroxybenzoate (DHB) and L-serine, respectively.</text>
</comment>
<dbReference type="InterPro" id="IPR008278">
    <property type="entry name" value="4-PPantetheinyl_Trfase_dom"/>
</dbReference>
<keyword evidence="15" id="KW-1185">Reference proteome</keyword>
<evidence type="ECO:0000313" key="14">
    <source>
        <dbReference type="EMBL" id="MFH8135106.1"/>
    </source>
</evidence>
<dbReference type="Pfam" id="PF17837">
    <property type="entry name" value="4PPT_N"/>
    <property type="match status" value="1"/>
</dbReference>
<dbReference type="EMBL" id="JBGFSN010000004">
    <property type="protein sequence ID" value="MFH8135106.1"/>
    <property type="molecule type" value="Genomic_DNA"/>
</dbReference>
<evidence type="ECO:0000256" key="7">
    <source>
        <dbReference type="ARBA" id="ARBA00023191"/>
    </source>
</evidence>